<organism evidence="6 7">
    <name type="scientific">Fistulina hepatica ATCC 64428</name>
    <dbReference type="NCBI Taxonomy" id="1128425"/>
    <lineage>
        <taxon>Eukaryota</taxon>
        <taxon>Fungi</taxon>
        <taxon>Dikarya</taxon>
        <taxon>Basidiomycota</taxon>
        <taxon>Agaricomycotina</taxon>
        <taxon>Agaricomycetes</taxon>
        <taxon>Agaricomycetidae</taxon>
        <taxon>Agaricales</taxon>
        <taxon>Fistulinaceae</taxon>
        <taxon>Fistulina</taxon>
    </lineage>
</organism>
<feature type="domain" description="CFEM" evidence="5">
    <location>
        <begin position="1"/>
        <end position="73"/>
    </location>
</feature>
<keyword evidence="4" id="KW-1015">Disulfide bond</keyword>
<gene>
    <name evidence="6" type="ORF">FISHEDRAFT_32407</name>
</gene>
<dbReference type="Pfam" id="PF05730">
    <property type="entry name" value="CFEM"/>
    <property type="match status" value="1"/>
</dbReference>
<dbReference type="OrthoDB" id="3065412at2759"/>
<evidence type="ECO:0000313" key="6">
    <source>
        <dbReference type="EMBL" id="KIY53858.1"/>
    </source>
</evidence>
<name>A0A0D7ASR9_9AGAR</name>
<reference evidence="6 7" key="1">
    <citation type="journal article" date="2015" name="Fungal Genet. Biol.">
        <title>Evolution of novel wood decay mechanisms in Agaricales revealed by the genome sequences of Fistulina hepatica and Cylindrobasidium torrendii.</title>
        <authorList>
            <person name="Floudas D."/>
            <person name="Held B.W."/>
            <person name="Riley R."/>
            <person name="Nagy L.G."/>
            <person name="Koehler G."/>
            <person name="Ransdell A.S."/>
            <person name="Younus H."/>
            <person name="Chow J."/>
            <person name="Chiniquy J."/>
            <person name="Lipzen A."/>
            <person name="Tritt A."/>
            <person name="Sun H."/>
            <person name="Haridas S."/>
            <person name="LaButti K."/>
            <person name="Ohm R.A."/>
            <person name="Kues U."/>
            <person name="Blanchette R.A."/>
            <person name="Grigoriev I.V."/>
            <person name="Minto R.E."/>
            <person name="Hibbett D.S."/>
        </authorList>
    </citation>
    <scope>NUCLEOTIDE SEQUENCE [LARGE SCALE GENOMIC DNA]</scope>
    <source>
        <strain evidence="6 7">ATCC 64428</strain>
    </source>
</reference>
<evidence type="ECO:0000256" key="3">
    <source>
        <dbReference type="ARBA" id="ARBA00022729"/>
    </source>
</evidence>
<dbReference type="AlphaFoldDB" id="A0A0D7ASR9"/>
<evidence type="ECO:0000313" key="7">
    <source>
        <dbReference type="Proteomes" id="UP000054144"/>
    </source>
</evidence>
<keyword evidence="7" id="KW-1185">Reference proteome</keyword>
<evidence type="ECO:0000256" key="1">
    <source>
        <dbReference type="ARBA" id="ARBA00004613"/>
    </source>
</evidence>
<evidence type="ECO:0000259" key="5">
    <source>
        <dbReference type="PROSITE" id="PS52012"/>
    </source>
</evidence>
<evidence type="ECO:0000256" key="2">
    <source>
        <dbReference type="ARBA" id="ARBA00022525"/>
    </source>
</evidence>
<evidence type="ECO:0000256" key="4">
    <source>
        <dbReference type="ARBA" id="ARBA00023157"/>
    </source>
</evidence>
<dbReference type="SMART" id="SM00747">
    <property type="entry name" value="CFEM"/>
    <property type="match status" value="1"/>
</dbReference>
<sequence length="73" mass="7520">LTDCLLVCIADASLGDCSSTDDSCLCQNSDFVSSVTDCVVNDCPSDEIQTALDSSEELCEAVVRCGSASYAVG</sequence>
<dbReference type="Proteomes" id="UP000054144">
    <property type="component" value="Unassembled WGS sequence"/>
</dbReference>
<dbReference type="InterPro" id="IPR008427">
    <property type="entry name" value="Extracellular_membr_CFEM_dom"/>
</dbReference>
<dbReference type="GO" id="GO:0005576">
    <property type="term" value="C:extracellular region"/>
    <property type="evidence" value="ECO:0007669"/>
    <property type="project" value="UniProtKB-SubCell"/>
</dbReference>
<comment type="subcellular location">
    <subcellularLocation>
        <location evidence="1">Secreted</location>
    </subcellularLocation>
</comment>
<dbReference type="PROSITE" id="PS52012">
    <property type="entry name" value="CFEM"/>
    <property type="match status" value="1"/>
</dbReference>
<proteinExistence type="predicted"/>
<feature type="non-terminal residue" evidence="6">
    <location>
        <position position="1"/>
    </location>
</feature>
<accession>A0A0D7ASR9</accession>
<dbReference type="EMBL" id="KN881583">
    <property type="protein sequence ID" value="KIY53858.1"/>
    <property type="molecule type" value="Genomic_DNA"/>
</dbReference>
<keyword evidence="3" id="KW-0732">Signal</keyword>
<keyword evidence="2" id="KW-0964">Secreted</keyword>
<protein>
    <recommendedName>
        <fullName evidence="5">CFEM domain-containing protein</fullName>
    </recommendedName>
</protein>